<dbReference type="RefSeq" id="WP_054058856.1">
    <property type="nucleotide sequence ID" value="NZ_JSYZ01000011.1"/>
</dbReference>
<dbReference type="Pfam" id="PF01734">
    <property type="entry name" value="Patatin"/>
    <property type="match status" value="1"/>
</dbReference>
<evidence type="ECO:0000259" key="3">
    <source>
        <dbReference type="PROSITE" id="PS51635"/>
    </source>
</evidence>
<dbReference type="GO" id="GO:0005829">
    <property type="term" value="C:cytosol"/>
    <property type="evidence" value="ECO:0007669"/>
    <property type="project" value="TreeGrafter"/>
</dbReference>
<dbReference type="SUPFAM" id="SSF52151">
    <property type="entry name" value="FabD/lysophospholipase-like"/>
    <property type="match status" value="1"/>
</dbReference>
<evidence type="ECO:0000256" key="2">
    <source>
        <dbReference type="PROSITE-ProRule" id="PRU01161"/>
    </source>
</evidence>
<dbReference type="AlphaFoldDB" id="A0A0N0VJD6"/>
<dbReference type="PATRIC" id="fig|50340.43.peg.609"/>
<dbReference type="OrthoDB" id="9813090at2"/>
<reference evidence="4 5" key="1">
    <citation type="journal article" date="2015" name="PLoS ONE">
        <title>Rice-Infecting Pseudomonas Genomes Are Highly Accessorized and Harbor Multiple Putative Virulence Mechanisms to Cause Sheath Brown Rot.</title>
        <authorList>
            <person name="Quibod I.L."/>
            <person name="Grande G."/>
            <person name="Oreiro E.G."/>
            <person name="Borja F.N."/>
            <person name="Dossa G.S."/>
            <person name="Mauleon R."/>
            <person name="Cruz C.V."/>
            <person name="Oliva R."/>
        </authorList>
    </citation>
    <scope>NUCLEOTIDE SEQUENCE [LARGE SCALE GENOMIC DNA]</scope>
    <source>
        <strain evidence="4 5">IRRI 6609</strain>
    </source>
</reference>
<evidence type="ECO:0000256" key="1">
    <source>
        <dbReference type="ARBA" id="ARBA00023098"/>
    </source>
</evidence>
<dbReference type="Gene3D" id="3.40.1090.10">
    <property type="entry name" value="Cytosolic phospholipase A2 catalytic domain"/>
    <property type="match status" value="2"/>
</dbReference>
<feature type="active site" description="Proton acceptor" evidence="2">
    <location>
        <position position="226"/>
    </location>
</feature>
<dbReference type="PROSITE" id="PS51635">
    <property type="entry name" value="PNPLA"/>
    <property type="match status" value="1"/>
</dbReference>
<dbReference type="STRING" id="50340.PF66_03311"/>
<feature type="domain" description="PNPLA" evidence="3">
    <location>
        <begin position="17"/>
        <end position="239"/>
    </location>
</feature>
<protein>
    <submittedName>
        <fullName evidence="4">Putative esterase of the alpha-beta hydrolase superfamily</fullName>
    </submittedName>
</protein>
<feature type="short sequence motif" description="DGA/G" evidence="2">
    <location>
        <begin position="226"/>
        <end position="228"/>
    </location>
</feature>
<evidence type="ECO:0000313" key="5">
    <source>
        <dbReference type="Proteomes" id="UP000037931"/>
    </source>
</evidence>
<keyword evidence="5" id="KW-1185">Reference proteome</keyword>
<dbReference type="PANTHER" id="PTHR10728">
    <property type="entry name" value="CYTOSOLIC PHOSPHOLIPASE A2"/>
    <property type="match status" value="1"/>
</dbReference>
<dbReference type="GO" id="GO:0046475">
    <property type="term" value="P:glycerophospholipid catabolic process"/>
    <property type="evidence" value="ECO:0007669"/>
    <property type="project" value="TreeGrafter"/>
</dbReference>
<gene>
    <name evidence="4" type="ORF">PF66_03311</name>
</gene>
<evidence type="ECO:0000313" key="4">
    <source>
        <dbReference type="EMBL" id="KPA90178.1"/>
    </source>
</evidence>
<dbReference type="PANTHER" id="PTHR10728:SF40">
    <property type="entry name" value="PATATIN FAMILY PROTEIN"/>
    <property type="match status" value="1"/>
</dbReference>
<dbReference type="EMBL" id="JSYZ01000011">
    <property type="protein sequence ID" value="KPA90178.1"/>
    <property type="molecule type" value="Genomic_DNA"/>
</dbReference>
<proteinExistence type="predicted"/>
<feature type="active site" description="Nucleophile" evidence="2">
    <location>
        <position position="52"/>
    </location>
</feature>
<accession>A0A0N0VJD6</accession>
<dbReference type="GO" id="GO:0004623">
    <property type="term" value="F:phospholipase A2 activity"/>
    <property type="evidence" value="ECO:0007669"/>
    <property type="project" value="TreeGrafter"/>
</dbReference>
<dbReference type="Proteomes" id="UP000037931">
    <property type="component" value="Unassembled WGS sequence"/>
</dbReference>
<organism evidence="4 5">
    <name type="scientific">Pseudomonas asplenii</name>
    <dbReference type="NCBI Taxonomy" id="53407"/>
    <lineage>
        <taxon>Bacteria</taxon>
        <taxon>Pseudomonadati</taxon>
        <taxon>Pseudomonadota</taxon>
        <taxon>Gammaproteobacteria</taxon>
        <taxon>Pseudomonadales</taxon>
        <taxon>Pseudomonadaceae</taxon>
        <taxon>Pseudomonas</taxon>
    </lineage>
</organism>
<dbReference type="InterPro" id="IPR002641">
    <property type="entry name" value="PNPLA_dom"/>
</dbReference>
<keyword evidence="2 4" id="KW-0378">Hydrolase</keyword>
<comment type="caution">
    <text evidence="4">The sequence shown here is derived from an EMBL/GenBank/DDBJ whole genome shotgun (WGS) entry which is preliminary data.</text>
</comment>
<sequence>MDSAAVSLGQRSDFALALSGGGVRAMVFHLGVLRYLAEQQALERVSQLSTVSGGSLLVGLLLHENGGQWPDSAQFQQRLYPLLREKLCSRSLLLSGLRQLLNPLNWRFLLSRANLLALGLRNEWGVDGLLSQVGVRPDWSINGTTAENGKRFRFKRSNMGDYSIGYAATGDMPLAEALAVSAAFPGGIGPLVLDSRRFKWMQRGWDAPLNTAVPTKPPFARLHLYDGGVYDNLGLEPFFDAATGRSKRYEYPIVVCDAGAPLKPGFQAGVLSPWRLKRMADIMSDQSRALRIRSFVEYLNQAPGRGSYLGIASALIEAPAGSDAAFAASFPTSLNRLSNKVFDRIARHGHAVARVTDRQYGLLPAVSATSRPEEPA</sequence>
<keyword evidence="1 2" id="KW-0443">Lipid metabolism</keyword>
<comment type="caution">
    <text evidence="2">Lacks conserved residue(s) required for the propagation of feature annotation.</text>
</comment>
<name>A0A0N0VJD6_9PSED</name>
<dbReference type="InterPro" id="IPR016035">
    <property type="entry name" value="Acyl_Trfase/lysoPLipase"/>
</dbReference>
<keyword evidence="2" id="KW-0442">Lipid degradation</keyword>